<dbReference type="GO" id="GO:0006950">
    <property type="term" value="P:response to stress"/>
    <property type="evidence" value="ECO:0007669"/>
    <property type="project" value="UniProtKB-ARBA"/>
</dbReference>
<dbReference type="AlphaFoldDB" id="A0AAV6WYK2"/>
<protein>
    <submittedName>
        <fullName evidence="4">Uncharacterized protein</fullName>
    </submittedName>
</protein>
<evidence type="ECO:0000313" key="5">
    <source>
        <dbReference type="Proteomes" id="UP000826271"/>
    </source>
</evidence>
<feature type="compositionally biased region" description="Low complexity" evidence="3">
    <location>
        <begin position="54"/>
        <end position="70"/>
    </location>
</feature>
<accession>A0AAV6WYK2</accession>
<organism evidence="4 5">
    <name type="scientific">Buddleja alternifolia</name>
    <dbReference type="NCBI Taxonomy" id="168488"/>
    <lineage>
        <taxon>Eukaryota</taxon>
        <taxon>Viridiplantae</taxon>
        <taxon>Streptophyta</taxon>
        <taxon>Embryophyta</taxon>
        <taxon>Tracheophyta</taxon>
        <taxon>Spermatophyta</taxon>
        <taxon>Magnoliopsida</taxon>
        <taxon>eudicotyledons</taxon>
        <taxon>Gunneridae</taxon>
        <taxon>Pentapetalae</taxon>
        <taxon>asterids</taxon>
        <taxon>lamiids</taxon>
        <taxon>Lamiales</taxon>
        <taxon>Scrophulariaceae</taxon>
        <taxon>Buddlejeae</taxon>
        <taxon>Buddleja</taxon>
    </lineage>
</organism>
<dbReference type="Proteomes" id="UP000826271">
    <property type="component" value="Unassembled WGS sequence"/>
</dbReference>
<keyword evidence="2" id="KW-0539">Nucleus</keyword>
<feature type="region of interest" description="Disordered" evidence="3">
    <location>
        <begin position="36"/>
        <end position="70"/>
    </location>
</feature>
<proteinExistence type="predicted"/>
<name>A0AAV6WYK2_9LAMI</name>
<dbReference type="GO" id="GO:0005634">
    <property type="term" value="C:nucleus"/>
    <property type="evidence" value="ECO:0007669"/>
    <property type="project" value="UniProtKB-SubCell"/>
</dbReference>
<dbReference type="PANTHER" id="PTHR33172">
    <property type="entry name" value="OS08G0516900 PROTEIN"/>
    <property type="match status" value="1"/>
</dbReference>
<dbReference type="InterPro" id="IPR051992">
    <property type="entry name" value="OxStress_Response_Reg"/>
</dbReference>
<gene>
    <name evidence="4" type="ORF">BUALT_Bualt11G0035400</name>
</gene>
<comment type="subcellular location">
    <subcellularLocation>
        <location evidence="1">Nucleus</location>
    </subcellularLocation>
</comment>
<sequence length="231" mass="25137">MIMSLNMESLFNQGRNHGIMDDEQLIMIQDFQNISNSSGSSTINDDDDDEEYDNSSASSSPISPSSSSPLQEMSSLLQHLPFKRGLSKHYNGKSQSFTSLSNVNCLEELAKPENPYNKKLKTCKSNGGLIPRNNTCSRLIAKKTSNRGASNCYSSLAGGGEWGGLYVEVVKMIWMPPSLRRVLEAPISSQFSDDIFSLEPSFSATTAMKTACSPSLLTTCCGDDGLCGLFL</sequence>
<evidence type="ECO:0000256" key="3">
    <source>
        <dbReference type="SAM" id="MobiDB-lite"/>
    </source>
</evidence>
<reference evidence="4" key="1">
    <citation type="submission" date="2019-10" db="EMBL/GenBank/DDBJ databases">
        <authorList>
            <person name="Zhang R."/>
            <person name="Pan Y."/>
            <person name="Wang J."/>
            <person name="Ma R."/>
            <person name="Yu S."/>
        </authorList>
    </citation>
    <scope>NUCLEOTIDE SEQUENCE</scope>
    <source>
        <strain evidence="4">LA-IB0</strain>
        <tissue evidence="4">Leaf</tissue>
    </source>
</reference>
<keyword evidence="5" id="KW-1185">Reference proteome</keyword>
<comment type="caution">
    <text evidence="4">The sequence shown here is derived from an EMBL/GenBank/DDBJ whole genome shotgun (WGS) entry which is preliminary data.</text>
</comment>
<dbReference type="EMBL" id="WHWC01000011">
    <property type="protein sequence ID" value="KAG8373542.1"/>
    <property type="molecule type" value="Genomic_DNA"/>
</dbReference>
<evidence type="ECO:0000256" key="2">
    <source>
        <dbReference type="ARBA" id="ARBA00023242"/>
    </source>
</evidence>
<feature type="compositionally biased region" description="Acidic residues" evidence="3">
    <location>
        <begin position="44"/>
        <end position="53"/>
    </location>
</feature>
<dbReference type="PANTHER" id="PTHR33172:SF29">
    <property type="entry name" value="OS06G0559400 PROTEIN"/>
    <property type="match status" value="1"/>
</dbReference>
<evidence type="ECO:0000256" key="1">
    <source>
        <dbReference type="ARBA" id="ARBA00004123"/>
    </source>
</evidence>
<evidence type="ECO:0000313" key="4">
    <source>
        <dbReference type="EMBL" id="KAG8373542.1"/>
    </source>
</evidence>